<proteinExistence type="inferred from homology"/>
<protein>
    <recommendedName>
        <fullName evidence="5">NlpC/P60 domain-containing protein</fullName>
    </recommendedName>
</protein>
<evidence type="ECO:0000313" key="7">
    <source>
        <dbReference type="Proteomes" id="UP001230220"/>
    </source>
</evidence>
<evidence type="ECO:0000256" key="4">
    <source>
        <dbReference type="ARBA" id="ARBA00022807"/>
    </source>
</evidence>
<dbReference type="Gene3D" id="3.90.1720.10">
    <property type="entry name" value="endopeptidase domain like (from Nostoc punctiforme)"/>
    <property type="match status" value="1"/>
</dbReference>
<evidence type="ECO:0000256" key="3">
    <source>
        <dbReference type="ARBA" id="ARBA00022801"/>
    </source>
</evidence>
<dbReference type="PANTHER" id="PTHR47359">
    <property type="entry name" value="PEPTIDOGLYCAN DL-ENDOPEPTIDASE CWLO"/>
    <property type="match status" value="1"/>
</dbReference>
<dbReference type="InterPro" id="IPR000064">
    <property type="entry name" value="NLP_P60_dom"/>
</dbReference>
<dbReference type="InterPro" id="IPR051794">
    <property type="entry name" value="PG_Endopeptidase_C40"/>
</dbReference>
<dbReference type="RefSeq" id="WP_307408275.1">
    <property type="nucleotide sequence ID" value="NZ_JAUSUR010000004.1"/>
</dbReference>
<feature type="domain" description="NlpC/P60" evidence="5">
    <location>
        <begin position="236"/>
        <end position="358"/>
    </location>
</feature>
<name>A0ABU0E3U2_9FIRM</name>
<comment type="caution">
    <text evidence="6">The sequence shown here is derived from an EMBL/GenBank/DDBJ whole genome shotgun (WGS) entry which is preliminary data.</text>
</comment>
<reference evidence="6 7" key="1">
    <citation type="submission" date="2023-07" db="EMBL/GenBank/DDBJ databases">
        <title>Genomic Encyclopedia of Type Strains, Phase IV (KMG-IV): sequencing the most valuable type-strain genomes for metagenomic binning, comparative biology and taxonomic classification.</title>
        <authorList>
            <person name="Goeker M."/>
        </authorList>
    </citation>
    <scope>NUCLEOTIDE SEQUENCE [LARGE SCALE GENOMIC DNA]</scope>
    <source>
        <strain evidence="6 7">DSM 16784</strain>
    </source>
</reference>
<evidence type="ECO:0000256" key="1">
    <source>
        <dbReference type="ARBA" id="ARBA00007074"/>
    </source>
</evidence>
<evidence type="ECO:0000256" key="2">
    <source>
        <dbReference type="ARBA" id="ARBA00022670"/>
    </source>
</evidence>
<dbReference type="InterPro" id="IPR013783">
    <property type="entry name" value="Ig-like_fold"/>
</dbReference>
<accession>A0ABU0E3U2</accession>
<dbReference type="InterPro" id="IPR038765">
    <property type="entry name" value="Papain-like_cys_pep_sf"/>
</dbReference>
<keyword evidence="4" id="KW-0788">Thiol protease</keyword>
<dbReference type="Pfam" id="PF00877">
    <property type="entry name" value="NLPC_P60"/>
    <property type="match status" value="1"/>
</dbReference>
<dbReference type="SUPFAM" id="SSF54001">
    <property type="entry name" value="Cysteine proteinases"/>
    <property type="match status" value="1"/>
</dbReference>
<keyword evidence="7" id="KW-1185">Reference proteome</keyword>
<organism evidence="6 7">
    <name type="scientific">Breznakia pachnodae</name>
    <dbReference type="NCBI Taxonomy" id="265178"/>
    <lineage>
        <taxon>Bacteria</taxon>
        <taxon>Bacillati</taxon>
        <taxon>Bacillota</taxon>
        <taxon>Erysipelotrichia</taxon>
        <taxon>Erysipelotrichales</taxon>
        <taxon>Erysipelotrichaceae</taxon>
        <taxon>Breznakia</taxon>
    </lineage>
</organism>
<dbReference type="PROSITE" id="PS51935">
    <property type="entry name" value="NLPC_P60"/>
    <property type="match status" value="1"/>
</dbReference>
<dbReference type="EMBL" id="JAUSUR010000004">
    <property type="protein sequence ID" value="MDQ0361496.1"/>
    <property type="molecule type" value="Genomic_DNA"/>
</dbReference>
<dbReference type="PANTHER" id="PTHR47359:SF3">
    <property type="entry name" value="NLP_P60 DOMAIN-CONTAINING PROTEIN-RELATED"/>
    <property type="match status" value="1"/>
</dbReference>
<keyword evidence="3" id="KW-0378">Hydrolase</keyword>
<sequence length="358" mass="39545">MKRNKKILVLILCGLITCVVSYGLYCNYKKQAIINSISLTFDNTINEVEYGDSFDTKNLVTSINGKINNYPKLDTMKIGKQKLLFTVEKEGKSKTFAKTIEIKDTKKPEIIIKEDNPTIEVGSEYDVKSNIDVVKDPIDGDIEYISKEDLDKESELENKINYYTIYGVIDTNVANDYEITIIAVDRNGNKAESQFILTIKEKEVSNIDDNQSYIQGNEDINKVGGDTSVDSQVASKGSIQDVIDTAMAQAGKPYVAGGRGPDSFDCDGLVLYAFTQNGYSMPSTASIAGYSIGNDASLAQPGDILVTPNHVAIYIGNGFAIEAKNPQQGIRVNSYAPYFATDDPNMQGFQFIDIRRVR</sequence>
<dbReference type="Gene3D" id="2.60.40.10">
    <property type="entry name" value="Immunoglobulins"/>
    <property type="match status" value="1"/>
</dbReference>
<comment type="similarity">
    <text evidence="1">Belongs to the peptidase C40 family.</text>
</comment>
<keyword evidence="2" id="KW-0645">Protease</keyword>
<dbReference type="Proteomes" id="UP001230220">
    <property type="component" value="Unassembled WGS sequence"/>
</dbReference>
<gene>
    <name evidence="6" type="ORF">J2S15_002246</name>
</gene>
<evidence type="ECO:0000313" key="6">
    <source>
        <dbReference type="EMBL" id="MDQ0361496.1"/>
    </source>
</evidence>
<evidence type="ECO:0000259" key="5">
    <source>
        <dbReference type="PROSITE" id="PS51935"/>
    </source>
</evidence>